<evidence type="ECO:0000313" key="3">
    <source>
        <dbReference type="Proteomes" id="UP001557465"/>
    </source>
</evidence>
<reference evidence="2 3" key="1">
    <citation type="journal article" date="2011" name="Int. J. Syst. Evol. Microbiol.">
        <title>Zhongshania antarctica gen. nov., sp. nov. and Zhongshania guokunii sp. nov., gammaproteobacteria respectively isolated from coastal attached (fast) ice and surface seawater of the Antarctic.</title>
        <authorList>
            <person name="Li H.J."/>
            <person name="Zhang X.Y."/>
            <person name="Chen C.X."/>
            <person name="Zhang Y.J."/>
            <person name="Gao Z.M."/>
            <person name="Yu Y."/>
            <person name="Chen X.L."/>
            <person name="Chen B."/>
            <person name="Zhang Y.Z."/>
        </authorList>
    </citation>
    <scope>NUCLEOTIDE SEQUENCE [LARGE SCALE GENOMIC DNA]</scope>
    <source>
        <strain evidence="2 3">15-R06ZXC-3</strain>
    </source>
</reference>
<dbReference type="RefSeq" id="WP_368391686.1">
    <property type="nucleotide sequence ID" value="NZ_JBFRYC010000004.1"/>
</dbReference>
<comment type="caution">
    <text evidence="2">The sequence shown here is derived from an EMBL/GenBank/DDBJ whole genome shotgun (WGS) entry which is preliminary data.</text>
</comment>
<proteinExistence type="predicted"/>
<evidence type="ECO:0000313" key="2">
    <source>
        <dbReference type="EMBL" id="MEX1661708.1"/>
    </source>
</evidence>
<name>A0ABV3TL78_9RHOB</name>
<dbReference type="PROSITE" id="PS50817">
    <property type="entry name" value="INTEIN_N_TER"/>
    <property type="match status" value="1"/>
</dbReference>
<dbReference type="Pfam" id="PF13403">
    <property type="entry name" value="Hint_2"/>
    <property type="match status" value="1"/>
</dbReference>
<dbReference type="InterPro" id="IPR028992">
    <property type="entry name" value="Hedgehog/Intein_dom"/>
</dbReference>
<accession>A0ABV3TL78</accession>
<dbReference type="SUPFAM" id="SSF51294">
    <property type="entry name" value="Hedgehog/intein (Hint) domain"/>
    <property type="match status" value="1"/>
</dbReference>
<feature type="domain" description="Hedgehog/Intein (Hint)" evidence="1">
    <location>
        <begin position="161"/>
        <end position="298"/>
    </location>
</feature>
<sequence>MVTRTTTLDDLYTFDGSLLTVGQTYALSAFSSEPDATLTLDDVNNDRVIDPTETTQLGGETVDAVYSGSSTIGVSLLGIQVDLSSPAAVTVYDINGVSHLDYVDTNQAELLDGLASQILETPALSTTLRSLNINNANQLVRYLENNAVLTFDLTPGADFPVCFAQGTRIITRKGALRIENLRVGDKVLTRDNGYKEIRWIGQSSVAAYGKFAPILFHPGALGNQFELLLSAEHRVLLSGWQCELLTGETETLIAAKHLVNNPLVERRVGGLITYYHILFEQHEIVFANGAACESFYPNRMAMQALDTSSCHEIVSLFPELHPLHHEVPVAARKILRKHEAQLVARKFFRSSTRS</sequence>
<dbReference type="EMBL" id="JBFRYC010000004">
    <property type="protein sequence ID" value="MEX1661708.1"/>
    <property type="molecule type" value="Genomic_DNA"/>
</dbReference>
<evidence type="ECO:0000259" key="1">
    <source>
        <dbReference type="Pfam" id="PF13403"/>
    </source>
</evidence>
<dbReference type="Proteomes" id="UP001557465">
    <property type="component" value="Unassembled WGS sequence"/>
</dbReference>
<dbReference type="InterPro" id="IPR006141">
    <property type="entry name" value="Intein_N"/>
</dbReference>
<dbReference type="Gene3D" id="2.170.16.10">
    <property type="entry name" value="Hedgehog/Intein (Hint) domain"/>
    <property type="match status" value="1"/>
</dbReference>
<protein>
    <submittedName>
        <fullName evidence="2">Hint domain-containing protein</fullName>
    </submittedName>
</protein>
<keyword evidence="3" id="KW-1185">Reference proteome</keyword>
<organism evidence="2 3">
    <name type="scientific">Thioclava arctica</name>
    <dbReference type="NCBI Taxonomy" id="3238301"/>
    <lineage>
        <taxon>Bacteria</taxon>
        <taxon>Pseudomonadati</taxon>
        <taxon>Pseudomonadota</taxon>
        <taxon>Alphaproteobacteria</taxon>
        <taxon>Rhodobacterales</taxon>
        <taxon>Paracoccaceae</taxon>
        <taxon>Thioclava</taxon>
    </lineage>
</organism>
<gene>
    <name evidence="2" type="ORF">AB4874_08595</name>
</gene>
<dbReference type="InterPro" id="IPR036844">
    <property type="entry name" value="Hint_dom_sf"/>
</dbReference>